<feature type="domain" description="Glycosyl transferase family 1" evidence="2">
    <location>
        <begin position="205"/>
        <end position="332"/>
    </location>
</feature>
<name>B0C9Z6_ACAM1</name>
<evidence type="ECO:0000256" key="1">
    <source>
        <dbReference type="ARBA" id="ARBA00022679"/>
    </source>
</evidence>
<dbReference type="Pfam" id="PF00534">
    <property type="entry name" value="Glycos_transf_1"/>
    <property type="match status" value="1"/>
</dbReference>
<reference evidence="4 5" key="1">
    <citation type="journal article" date="2008" name="Proc. Natl. Acad. Sci. U.S.A.">
        <title>Niche adaptation and genome expansion in the chlorophyll d-producing cyanobacterium Acaryochloris marina.</title>
        <authorList>
            <person name="Swingley W.D."/>
            <person name="Chen M."/>
            <person name="Cheung P.C."/>
            <person name="Conrad A.L."/>
            <person name="Dejesa L.C."/>
            <person name="Hao J."/>
            <person name="Honchak B.M."/>
            <person name="Karbach L.E."/>
            <person name="Kurdoglu A."/>
            <person name="Lahiri S."/>
            <person name="Mastrian S.D."/>
            <person name="Miyashita H."/>
            <person name="Page L."/>
            <person name="Ramakrishna P."/>
            <person name="Satoh S."/>
            <person name="Sattley W.M."/>
            <person name="Shimada Y."/>
            <person name="Taylor H.L."/>
            <person name="Tomo T."/>
            <person name="Tsuchiya T."/>
            <person name="Wang Z.T."/>
            <person name="Raymond J."/>
            <person name="Mimuro M."/>
            <person name="Blankenship R.E."/>
            <person name="Touchman J.W."/>
        </authorList>
    </citation>
    <scope>NUCLEOTIDE SEQUENCE [LARGE SCALE GENOMIC DNA]</scope>
    <source>
        <strain evidence="5">MBIC 11017</strain>
    </source>
</reference>
<evidence type="ECO:0000313" key="5">
    <source>
        <dbReference type="Proteomes" id="UP000000268"/>
    </source>
</evidence>
<dbReference type="GO" id="GO:0016757">
    <property type="term" value="F:glycosyltransferase activity"/>
    <property type="evidence" value="ECO:0007669"/>
    <property type="project" value="InterPro"/>
</dbReference>
<gene>
    <name evidence="4" type="ordered locus">AM1_0379</name>
</gene>
<accession>B0C9Z6</accession>
<dbReference type="PANTHER" id="PTHR46401">
    <property type="entry name" value="GLYCOSYLTRANSFERASE WBBK-RELATED"/>
    <property type="match status" value="1"/>
</dbReference>
<dbReference type="InterPro" id="IPR028098">
    <property type="entry name" value="Glyco_trans_4-like_N"/>
</dbReference>
<dbReference type="Gene3D" id="3.40.50.2000">
    <property type="entry name" value="Glycogen Phosphorylase B"/>
    <property type="match status" value="2"/>
</dbReference>
<keyword evidence="1 4" id="KW-0808">Transferase</keyword>
<dbReference type="STRING" id="329726.AM1_0379"/>
<dbReference type="CDD" id="cd03809">
    <property type="entry name" value="GT4_MtfB-like"/>
    <property type="match status" value="1"/>
</dbReference>
<dbReference type="EMBL" id="CP000828">
    <property type="protein sequence ID" value="ABW25436.1"/>
    <property type="molecule type" value="Genomic_DNA"/>
</dbReference>
<evidence type="ECO:0000259" key="3">
    <source>
        <dbReference type="Pfam" id="PF13439"/>
    </source>
</evidence>
<keyword evidence="5" id="KW-1185">Reference proteome</keyword>
<protein>
    <submittedName>
        <fullName evidence="4">Glycosyl transferase, group 1 family protein, putative</fullName>
    </submittedName>
</protein>
<dbReference type="Pfam" id="PF13439">
    <property type="entry name" value="Glyco_transf_4"/>
    <property type="match status" value="1"/>
</dbReference>
<dbReference type="CAZy" id="GT4">
    <property type="family name" value="Glycosyltransferase Family 4"/>
</dbReference>
<dbReference type="Proteomes" id="UP000000268">
    <property type="component" value="Chromosome"/>
</dbReference>
<sequence length="395" mass="44908">MTQPLHIILLIHYSLYSNYGKSMLKFSALIAEGMEKRGHTVEYWKPPVIVGALGKPVPFLFKWLGYIDQYLIFPLLILWCKRNLPPNSLMVLSDQALGIWVPFIKNRPHVIHCHDFLALRGSLGEILHHKPSFTGRLYQQLIRWGFSQGKCFVSVSNATQTDLHRFLPAPAELSKVVYNPLNSPFTPFPSHNSWSELKGLWTGGEGKKFILHIGSNWYKNRLGVLQIFEQLAFKEPEIYLVMVSKPTRELLAWLNNHPQLSAKVIFLQNVSFNQLQSLYSLAEALVFPSLFEGFGWPVLEALSCGCPVLTTNAQPMTEVGGDVANYISTYPDSEDEQLNWAKQAADVLQEVLTIPSDLKEAKKKERINHAGRFSLEHSLLEYERCYQDAIRIAVG</sequence>
<dbReference type="HOGENOM" id="CLU_009583_27_1_3"/>
<dbReference type="PANTHER" id="PTHR46401:SF2">
    <property type="entry name" value="GLYCOSYLTRANSFERASE WBBK-RELATED"/>
    <property type="match status" value="1"/>
</dbReference>
<organism evidence="4 5">
    <name type="scientific">Acaryochloris marina (strain MBIC 11017)</name>
    <dbReference type="NCBI Taxonomy" id="329726"/>
    <lineage>
        <taxon>Bacteria</taxon>
        <taxon>Bacillati</taxon>
        <taxon>Cyanobacteriota</taxon>
        <taxon>Cyanophyceae</taxon>
        <taxon>Acaryochloridales</taxon>
        <taxon>Acaryochloridaceae</taxon>
        <taxon>Acaryochloris</taxon>
    </lineage>
</organism>
<dbReference type="SUPFAM" id="SSF53756">
    <property type="entry name" value="UDP-Glycosyltransferase/glycogen phosphorylase"/>
    <property type="match status" value="1"/>
</dbReference>
<dbReference type="InterPro" id="IPR001296">
    <property type="entry name" value="Glyco_trans_1"/>
</dbReference>
<dbReference type="OrthoDB" id="9797829at2"/>
<dbReference type="KEGG" id="amr:AM1_0379"/>
<dbReference type="eggNOG" id="COG0438">
    <property type="taxonomic scope" value="Bacteria"/>
</dbReference>
<evidence type="ECO:0000259" key="2">
    <source>
        <dbReference type="Pfam" id="PF00534"/>
    </source>
</evidence>
<evidence type="ECO:0000313" key="4">
    <source>
        <dbReference type="EMBL" id="ABW25436.1"/>
    </source>
</evidence>
<dbReference type="AlphaFoldDB" id="B0C9Z6"/>
<feature type="domain" description="Glycosyltransferase subfamily 4-like N-terminal" evidence="3">
    <location>
        <begin position="103"/>
        <end position="181"/>
    </location>
</feature>
<proteinExistence type="predicted"/>